<dbReference type="KEGG" id="kvl:KVU_0047"/>
<dbReference type="HOGENOM" id="CLU_1110756_0_0_5"/>
<name>F9Y7S0_KETVW</name>
<proteinExistence type="predicted"/>
<keyword evidence="2" id="KW-1185">Reference proteome</keyword>
<organism evidence="1 2">
    <name type="scientific">Ketogulonicigenium vulgare (strain WSH-001)</name>
    <dbReference type="NCBI Taxonomy" id="759362"/>
    <lineage>
        <taxon>Bacteria</taxon>
        <taxon>Pseudomonadati</taxon>
        <taxon>Pseudomonadota</taxon>
        <taxon>Alphaproteobacteria</taxon>
        <taxon>Rhodobacterales</taxon>
        <taxon>Roseobacteraceae</taxon>
        <taxon>Ketogulonicigenium</taxon>
    </lineage>
</organism>
<dbReference type="OrthoDB" id="7827015at2"/>
<dbReference type="AlphaFoldDB" id="F9Y7S0"/>
<accession>F9Y7S0</accession>
<gene>
    <name evidence="1" type="ordered locus">KVU_0047</name>
</gene>
<evidence type="ECO:0000313" key="1">
    <source>
        <dbReference type="EMBL" id="AEM39886.1"/>
    </source>
</evidence>
<dbReference type="EMBL" id="CP002018">
    <property type="protein sequence ID" value="AEM39886.1"/>
    <property type="molecule type" value="Genomic_DNA"/>
</dbReference>
<dbReference type="Pfam" id="PF20086">
    <property type="entry name" value="DUF6478"/>
    <property type="match status" value="1"/>
</dbReference>
<reference evidence="1 2" key="1">
    <citation type="journal article" date="2011" name="J. Bacteriol.">
        <title>Complete genome sequence of the industrial strain Ketogulonicigenium vulgare WSH-001.</title>
        <authorList>
            <person name="Liu L."/>
            <person name="Li Y."/>
            <person name="Zhang J."/>
            <person name="Zhou Z."/>
            <person name="Liu J."/>
            <person name="Li X."/>
            <person name="Zhou J."/>
            <person name="Du G."/>
            <person name="Wang L."/>
            <person name="Chen J."/>
        </authorList>
    </citation>
    <scope>NUCLEOTIDE SEQUENCE [LARGE SCALE GENOMIC DNA]</scope>
    <source>
        <strain evidence="1 2">WSH-001</strain>
    </source>
</reference>
<dbReference type="InterPro" id="IPR045514">
    <property type="entry name" value="DUF6478"/>
</dbReference>
<dbReference type="PATRIC" id="fig|759362.5.peg.52"/>
<protein>
    <submittedName>
        <fullName evidence="1">Uncharacterized protein</fullName>
    </submittedName>
</protein>
<dbReference type="eggNOG" id="ENOG502Z8P0">
    <property type="taxonomic scope" value="Bacteria"/>
</dbReference>
<dbReference type="Proteomes" id="UP000000692">
    <property type="component" value="Chromosome"/>
</dbReference>
<evidence type="ECO:0000313" key="2">
    <source>
        <dbReference type="Proteomes" id="UP000000692"/>
    </source>
</evidence>
<sequence>MGQGGLWAAPTLGPPMSEFLNNLSGRIARRYWSQAATRAADTSTSPAKVKQIADEAGRLRHDLDAIERAAAARLNFAAAPDNGIEQPVSSDWAWRPELWTAPLRPAVLIGPESGTALGQHMKLFHDGNAGQALVRQSRNTRAGLASYRFEIETFRFDASYVSLVLTLPEAPVTGLKLRHLIALNLNYMTEGGLVGFARLNVKHGPNVETILRELPPGDYDTSVEFDMAYTKLNEKRVEAMWLDLIFEKPTLNRIVINDLTMARFPRAEM</sequence>